<dbReference type="InterPro" id="IPR007527">
    <property type="entry name" value="Znf_SWIM"/>
</dbReference>
<dbReference type="Pfam" id="PF03101">
    <property type="entry name" value="FAR1"/>
    <property type="match status" value="1"/>
</dbReference>
<sequence>MSSPSDPGHLPAPIPPPDPLPPASVSGSSSSSSSATHKAAAPKPKSPITTAPLPSPPKPKRKPKPPSRNAAAIPIPVTAATVSRSSPAATSSATSARPEDYTPRMDMEFDSEQQAYEFYRHYAFKVGFNVRKRYTNKSRKTGEVTSCKLACSREGHKQQHSGAATKPHNGAAIFLTESRTGCNAHLILRRNNPGDRFQVTAFQPRHNHPLFAPPCGVPSAFQFQDAPPVPPPDFPNGDAGACAVGEGPLRTRRQWEIKYGEAAALLNHLQQQSLADPAFHHAVQLDVEDKVANVFWVDARMVLDYSQFGDVVAFDVVSRNSISLRHLASFVGCNNFGEPVVFGLALMYDETCESFQWLFQRFLHAMSRQAPRTFFSHQDAVIAKALSVVMPSTSHVICTSHIKHGATWNLNHLAKGHCDFIKEFKACISEYDEEAEFLAAWDAMISKYDLRGNAWLQKLFEEKHKWARPYAKGIFTAGMKGTQLNERLNSDVRDHLKAEVDIVLFLKHLQKVINDRRYKELEVEYNSRLKLPHFKIRAPVLTQASEVYTSVIFQFLQEEFEEFQSAYIVNRDESGPCREYVVSIVEKEERYTVYGNSTEQTVSCSCRKFETIGFLCSHALKILDAMDIKYIPDRYIMKRWTKYARSLNSPEVLGQEVQVEKSLEISNRYQYMCPKYVRLVSRASECEESCRVLDQFWGELSDKVEEILQKQTSIGTSVRQPDVQSLKIALSSITKGAESENVLDKSSSTAAKVLKRKDQKSKNHPRNYIEKGLRKKQKVHSEEPTVQYAFLDASAQSGNAMFQDLEAPPNMSQMGSQTPSYKAYMGTGLSSPMGAINYEEMHSGASPAETRGKWWMDSDFS</sequence>
<keyword evidence="2 6" id="KW-0479">Metal-binding</keyword>
<feature type="compositionally biased region" description="Pro residues" evidence="7">
    <location>
        <begin position="10"/>
        <end position="22"/>
    </location>
</feature>
<evidence type="ECO:0000313" key="9">
    <source>
        <dbReference type="EMBL" id="KAK1682010.1"/>
    </source>
</evidence>
<proteinExistence type="inferred from homology"/>
<feature type="compositionally biased region" description="Basic residues" evidence="7">
    <location>
        <begin position="753"/>
        <end position="765"/>
    </location>
</feature>
<keyword evidence="3 5" id="KW-0863">Zinc-finger</keyword>
<dbReference type="PANTHER" id="PTHR31669">
    <property type="entry name" value="PROTEIN FAR1-RELATED SEQUENCE 10-RELATED"/>
    <property type="match status" value="1"/>
</dbReference>
<comment type="caution">
    <text evidence="9">The sequence shown here is derived from an EMBL/GenBank/DDBJ whole genome shotgun (WGS) entry which is preliminary data.</text>
</comment>
<reference evidence="9" key="1">
    <citation type="submission" date="2023-07" db="EMBL/GenBank/DDBJ databases">
        <title>A chromosome-level genome assembly of Lolium multiflorum.</title>
        <authorList>
            <person name="Chen Y."/>
            <person name="Copetti D."/>
            <person name="Kolliker R."/>
            <person name="Studer B."/>
        </authorList>
    </citation>
    <scope>NUCLEOTIDE SEQUENCE</scope>
    <source>
        <strain evidence="9">02402/16</strain>
        <tissue evidence="9">Leaf</tissue>
    </source>
</reference>
<dbReference type="EMBL" id="JAUUTY010000002">
    <property type="protein sequence ID" value="KAK1682010.1"/>
    <property type="molecule type" value="Genomic_DNA"/>
</dbReference>
<name>A0AAD8TFK8_LOLMU</name>
<accession>A0AAD8TFK8</accession>
<keyword evidence="4 6" id="KW-0862">Zinc</keyword>
<dbReference type="PROSITE" id="PS50966">
    <property type="entry name" value="ZF_SWIM"/>
    <property type="match status" value="1"/>
</dbReference>
<protein>
    <recommendedName>
        <fullName evidence="6">Protein FAR1-RELATED SEQUENCE</fullName>
    </recommendedName>
</protein>
<dbReference type="InterPro" id="IPR006564">
    <property type="entry name" value="Znf_PMZ"/>
</dbReference>
<dbReference type="InterPro" id="IPR004330">
    <property type="entry name" value="FAR1_DNA_bnd_dom"/>
</dbReference>
<feature type="compositionally biased region" description="Low complexity" evidence="7">
    <location>
        <begin position="23"/>
        <end position="52"/>
    </location>
</feature>
<dbReference type="Pfam" id="PF10551">
    <property type="entry name" value="MULE"/>
    <property type="match status" value="1"/>
</dbReference>
<feature type="compositionally biased region" description="Low complexity" evidence="7">
    <location>
        <begin position="67"/>
        <end position="96"/>
    </location>
</feature>
<feature type="region of interest" description="Disordered" evidence="7">
    <location>
        <begin position="750"/>
        <end position="781"/>
    </location>
</feature>
<organism evidence="9 10">
    <name type="scientific">Lolium multiflorum</name>
    <name type="common">Italian ryegrass</name>
    <name type="synonym">Lolium perenne subsp. multiflorum</name>
    <dbReference type="NCBI Taxonomy" id="4521"/>
    <lineage>
        <taxon>Eukaryota</taxon>
        <taxon>Viridiplantae</taxon>
        <taxon>Streptophyta</taxon>
        <taxon>Embryophyta</taxon>
        <taxon>Tracheophyta</taxon>
        <taxon>Spermatophyta</taxon>
        <taxon>Magnoliopsida</taxon>
        <taxon>Liliopsida</taxon>
        <taxon>Poales</taxon>
        <taxon>Poaceae</taxon>
        <taxon>BOP clade</taxon>
        <taxon>Pooideae</taxon>
        <taxon>Poodae</taxon>
        <taxon>Poeae</taxon>
        <taxon>Poeae Chloroplast Group 2 (Poeae type)</taxon>
        <taxon>Loliodinae</taxon>
        <taxon>Loliinae</taxon>
        <taxon>Lolium</taxon>
    </lineage>
</organism>
<evidence type="ECO:0000256" key="6">
    <source>
        <dbReference type="RuleBase" id="RU367018"/>
    </source>
</evidence>
<dbReference type="SMART" id="SM00575">
    <property type="entry name" value="ZnF_PMZ"/>
    <property type="match status" value="1"/>
</dbReference>
<feature type="domain" description="SWIM-type" evidence="8">
    <location>
        <begin position="591"/>
        <end position="627"/>
    </location>
</feature>
<evidence type="ECO:0000256" key="7">
    <source>
        <dbReference type="SAM" id="MobiDB-lite"/>
    </source>
</evidence>
<dbReference type="GO" id="GO:0008270">
    <property type="term" value="F:zinc ion binding"/>
    <property type="evidence" value="ECO:0007669"/>
    <property type="project" value="UniProtKB-UniRule"/>
</dbReference>
<evidence type="ECO:0000259" key="8">
    <source>
        <dbReference type="PROSITE" id="PS50966"/>
    </source>
</evidence>
<keyword evidence="6" id="KW-0539">Nucleus</keyword>
<gene>
    <name evidence="9" type="ORF">QYE76_042858</name>
</gene>
<dbReference type="Pfam" id="PF04434">
    <property type="entry name" value="SWIM"/>
    <property type="match status" value="1"/>
</dbReference>
<evidence type="ECO:0000256" key="2">
    <source>
        <dbReference type="ARBA" id="ARBA00022723"/>
    </source>
</evidence>
<comment type="similarity">
    <text evidence="1 6">Belongs to the FHY3/FAR1 family.</text>
</comment>
<dbReference type="Proteomes" id="UP001231189">
    <property type="component" value="Unassembled WGS sequence"/>
</dbReference>
<dbReference type="PANTHER" id="PTHR31669:SF274">
    <property type="entry name" value="PROTEIN FAR1-RELATED SEQUENCE"/>
    <property type="match status" value="1"/>
</dbReference>
<evidence type="ECO:0000256" key="4">
    <source>
        <dbReference type="ARBA" id="ARBA00022833"/>
    </source>
</evidence>
<keyword evidence="10" id="KW-1185">Reference proteome</keyword>
<dbReference type="InterPro" id="IPR018289">
    <property type="entry name" value="MULE_transposase_dom"/>
</dbReference>
<comment type="function">
    <text evidence="6">Putative transcription activator involved in regulating light control of development.</text>
</comment>
<evidence type="ECO:0000256" key="5">
    <source>
        <dbReference type="PROSITE-ProRule" id="PRU00325"/>
    </source>
</evidence>
<dbReference type="AlphaFoldDB" id="A0AAD8TFK8"/>
<dbReference type="InterPro" id="IPR031052">
    <property type="entry name" value="FHY3/FAR1"/>
</dbReference>
<dbReference type="GO" id="GO:0006355">
    <property type="term" value="P:regulation of DNA-templated transcription"/>
    <property type="evidence" value="ECO:0007669"/>
    <property type="project" value="UniProtKB-UniRule"/>
</dbReference>
<evidence type="ECO:0000256" key="3">
    <source>
        <dbReference type="ARBA" id="ARBA00022771"/>
    </source>
</evidence>
<comment type="subcellular location">
    <subcellularLocation>
        <location evidence="6">Nucleus</location>
    </subcellularLocation>
</comment>
<evidence type="ECO:0000313" key="10">
    <source>
        <dbReference type="Proteomes" id="UP001231189"/>
    </source>
</evidence>
<evidence type="ECO:0000256" key="1">
    <source>
        <dbReference type="ARBA" id="ARBA00005889"/>
    </source>
</evidence>
<dbReference type="GO" id="GO:0005634">
    <property type="term" value="C:nucleus"/>
    <property type="evidence" value="ECO:0007669"/>
    <property type="project" value="UniProtKB-SubCell"/>
</dbReference>
<feature type="region of interest" description="Disordered" evidence="7">
    <location>
        <begin position="1"/>
        <end position="103"/>
    </location>
</feature>